<keyword evidence="1" id="KW-0175">Coiled coil</keyword>
<feature type="coiled-coil region" evidence="1">
    <location>
        <begin position="47"/>
        <end position="105"/>
    </location>
</feature>
<name>A0A9P1CPV1_9DINO</name>
<reference evidence="2" key="1">
    <citation type="submission" date="2022-10" db="EMBL/GenBank/DDBJ databases">
        <authorList>
            <person name="Chen Y."/>
            <person name="Dougan E. K."/>
            <person name="Chan C."/>
            <person name="Rhodes N."/>
            <person name="Thang M."/>
        </authorList>
    </citation>
    <scope>NUCLEOTIDE SEQUENCE</scope>
</reference>
<evidence type="ECO:0000313" key="3">
    <source>
        <dbReference type="EMBL" id="CAL4782593.1"/>
    </source>
</evidence>
<gene>
    <name evidence="2" type="ORF">C1SCF055_LOCUS21862</name>
</gene>
<proteinExistence type="predicted"/>
<dbReference type="EMBL" id="CAMXCT010002055">
    <property type="protein sequence ID" value="CAI3995281.1"/>
    <property type="molecule type" value="Genomic_DNA"/>
</dbReference>
<evidence type="ECO:0000313" key="4">
    <source>
        <dbReference type="Proteomes" id="UP001152797"/>
    </source>
</evidence>
<dbReference type="AlphaFoldDB" id="A0A9P1CPV1"/>
<sequence length="217" mass="24276">MQWAQSHVDRAAFARGQTLAARPTLPLPRASGVAPCTVEEDRVLRRLQQVRAATVRCDEELRELAQESESENGTKVGATAKELDLHQVEQELVECKKRVARLEQLNKLNAGSWGAEEAPSDASTSASLGLDETWQQRAEVLRDELLRQSAIATELQDRIHWLRAQLRRQPGLQDKRMQEIVVLLVELAEMLPKDERVIAIGEILAEIANQATYAEAV</sequence>
<dbReference type="Proteomes" id="UP001152797">
    <property type="component" value="Unassembled WGS sequence"/>
</dbReference>
<dbReference type="EMBL" id="CAMXCT020002055">
    <property type="protein sequence ID" value="CAL1148656.1"/>
    <property type="molecule type" value="Genomic_DNA"/>
</dbReference>
<dbReference type="EMBL" id="CAMXCT030002055">
    <property type="protein sequence ID" value="CAL4782593.1"/>
    <property type="molecule type" value="Genomic_DNA"/>
</dbReference>
<evidence type="ECO:0000256" key="1">
    <source>
        <dbReference type="SAM" id="Coils"/>
    </source>
</evidence>
<reference evidence="3 4" key="2">
    <citation type="submission" date="2024-05" db="EMBL/GenBank/DDBJ databases">
        <authorList>
            <person name="Chen Y."/>
            <person name="Shah S."/>
            <person name="Dougan E. K."/>
            <person name="Thang M."/>
            <person name="Chan C."/>
        </authorList>
    </citation>
    <scope>NUCLEOTIDE SEQUENCE [LARGE SCALE GENOMIC DNA]</scope>
</reference>
<comment type="caution">
    <text evidence="2">The sequence shown here is derived from an EMBL/GenBank/DDBJ whole genome shotgun (WGS) entry which is preliminary data.</text>
</comment>
<accession>A0A9P1CPV1</accession>
<evidence type="ECO:0000313" key="2">
    <source>
        <dbReference type="EMBL" id="CAI3995281.1"/>
    </source>
</evidence>
<protein>
    <submittedName>
        <fullName evidence="2">Uncharacterized protein</fullName>
    </submittedName>
</protein>
<organism evidence="2">
    <name type="scientific">Cladocopium goreaui</name>
    <dbReference type="NCBI Taxonomy" id="2562237"/>
    <lineage>
        <taxon>Eukaryota</taxon>
        <taxon>Sar</taxon>
        <taxon>Alveolata</taxon>
        <taxon>Dinophyceae</taxon>
        <taxon>Suessiales</taxon>
        <taxon>Symbiodiniaceae</taxon>
        <taxon>Cladocopium</taxon>
    </lineage>
</organism>
<keyword evidence="4" id="KW-1185">Reference proteome</keyword>
<dbReference type="OrthoDB" id="10488334at2759"/>